<dbReference type="EMBL" id="BMAU01021177">
    <property type="protein sequence ID" value="GFX94164.1"/>
    <property type="molecule type" value="Genomic_DNA"/>
</dbReference>
<comment type="caution">
    <text evidence="1">The sequence shown here is derived from an EMBL/GenBank/DDBJ whole genome shotgun (WGS) entry which is preliminary data.</text>
</comment>
<evidence type="ECO:0000313" key="2">
    <source>
        <dbReference type="Proteomes" id="UP000887159"/>
    </source>
</evidence>
<name>A0A8X6RKQ2_TRICX</name>
<organism evidence="1 2">
    <name type="scientific">Trichonephila clavipes</name>
    <name type="common">Golden silk orbweaver</name>
    <name type="synonym">Nephila clavipes</name>
    <dbReference type="NCBI Taxonomy" id="2585209"/>
    <lineage>
        <taxon>Eukaryota</taxon>
        <taxon>Metazoa</taxon>
        <taxon>Ecdysozoa</taxon>
        <taxon>Arthropoda</taxon>
        <taxon>Chelicerata</taxon>
        <taxon>Arachnida</taxon>
        <taxon>Araneae</taxon>
        <taxon>Araneomorphae</taxon>
        <taxon>Entelegynae</taxon>
        <taxon>Araneoidea</taxon>
        <taxon>Nephilidae</taxon>
        <taxon>Trichonephila</taxon>
    </lineage>
</organism>
<dbReference type="Proteomes" id="UP000887159">
    <property type="component" value="Unassembled WGS sequence"/>
</dbReference>
<proteinExistence type="predicted"/>
<keyword evidence="2" id="KW-1185">Reference proteome</keyword>
<dbReference type="AlphaFoldDB" id="A0A8X6RKQ2"/>
<reference evidence="1" key="1">
    <citation type="submission" date="2020-08" db="EMBL/GenBank/DDBJ databases">
        <title>Multicomponent nature underlies the extraordinary mechanical properties of spider dragline silk.</title>
        <authorList>
            <person name="Kono N."/>
            <person name="Nakamura H."/>
            <person name="Mori M."/>
            <person name="Yoshida Y."/>
            <person name="Ohtoshi R."/>
            <person name="Malay A.D."/>
            <person name="Moran D.A.P."/>
            <person name="Tomita M."/>
            <person name="Numata K."/>
            <person name="Arakawa K."/>
        </authorList>
    </citation>
    <scope>NUCLEOTIDE SEQUENCE</scope>
</reference>
<evidence type="ECO:0000313" key="1">
    <source>
        <dbReference type="EMBL" id="GFX94164.1"/>
    </source>
</evidence>
<sequence>MFSPSPPITTLVVKWRLVNRKRFVFPGLQRQNLLLLCNERSCGYLSGHVGTHNARICSLENPHEVLESQRDSPKLNVLCAISLRKVHGPFVFGEPTVTSSAYLEAL</sequence>
<protein>
    <submittedName>
        <fullName evidence="1">Uncharacterized protein</fullName>
    </submittedName>
</protein>
<accession>A0A8X6RKQ2</accession>
<gene>
    <name evidence="1" type="primary">NCL1_20485</name>
    <name evidence="1" type="ORF">TNCV_4292091</name>
</gene>